<organism evidence="1 2">
    <name type="scientific">Camellia lanceoleosa</name>
    <dbReference type="NCBI Taxonomy" id="1840588"/>
    <lineage>
        <taxon>Eukaryota</taxon>
        <taxon>Viridiplantae</taxon>
        <taxon>Streptophyta</taxon>
        <taxon>Embryophyta</taxon>
        <taxon>Tracheophyta</taxon>
        <taxon>Spermatophyta</taxon>
        <taxon>Magnoliopsida</taxon>
        <taxon>eudicotyledons</taxon>
        <taxon>Gunneridae</taxon>
        <taxon>Pentapetalae</taxon>
        <taxon>asterids</taxon>
        <taxon>Ericales</taxon>
        <taxon>Theaceae</taxon>
        <taxon>Camellia</taxon>
    </lineage>
</organism>
<proteinExistence type="predicted"/>
<dbReference type="EMBL" id="CM045768">
    <property type="protein sequence ID" value="KAI7983418.1"/>
    <property type="molecule type" value="Genomic_DNA"/>
</dbReference>
<evidence type="ECO:0000313" key="1">
    <source>
        <dbReference type="EMBL" id="KAI7983418.1"/>
    </source>
</evidence>
<gene>
    <name evidence="1" type="ORF">LOK49_LG15G01220</name>
</gene>
<sequence length="1285" mass="145847">MAADIGELGSSEKKRRRRTLCNRPKLLLDHKVEVRSVEDGFRGSWHSGTVIACENQARRVQYDHLLCDDGLQHLIDCIKVPPVIDGIVPAIRVLCNHRGLIRPLPPPIDFTKWSFHYGQCVDVYYKEAWWEGVVFDHEDGSESRTIFFPDMGDEMQFRIDTLRITQDWDEFTDEWKLRGNWLFLELVEEFEQEWPLQVSVRQIWYEVRVKKAFQNLVEWTSTLKGIWKNLVWEVIFDNCKLALNHFLHELNSSGDLAQDAHGLPPSSETRLDVISRPEADSGNSLAIVAVKNDGSDSRLLSTDLSNDGLGMNLSTSSNMPCHEETPCVSPHALPVLPLNQDEFSRLYSKLNSQGFYSPSSKSPAGWKKCFRQRKSGKWVPAGVDIVPRAKFCPNAVDEYLNNRRKSSCSLNLRMHLAYLGWKIEFMRDENVLRMRYTSPDGKSYLSLVTICKALGKAPSERLSTSHRWQPAGDEIVPRAEFCPNAINEYLKPGHRSSRTLNVRKHLAYLGWKIEFTRDGGMNKMRYISPNGKSYYSLVMVCRDLKEPGSEILSLPSRDDERLSVAVSDSPFTSPLAEPPHTSMELSVMPPPCDRVVESEYCPRAVLDYYSLGSVENSDKWKCYKVKDHKYVDLQFKAKKHLSAVGWSFWYYVRGQNRELRYTSPTGRSYSSLRTACKACIDEGGTSENNTFISRPMQNAGSRMQKKRKASRSPIKSRDDLGDDCPTRVLRSSKRARQVVVPSSSDQNPRTILSWLIDNNVVLPRAKVRYISRKDHPPIAEGRITRDGIKCSCCQKVFPLSKFEAHAGSNNHRPAANIFLEDGRSLLDCQRQLKCRNVKRNLMTEPLDMKGRRHQSMNDYICSVCHFGGELVLCDQCPSSFHTSCLGLKDVPDGDWFCPSCCCGVCGRSGLNNGSKQFTDDSVLHCDQCERQYHVGCLREKGVMNVDNYPEGSWFCNKRCEQIFLGLHKFLGKSVLVGKDNLTWTLLKYKKCDDGDHDVSDMAAVTENYSKLNVALSVMHECFEPVKEARTRRDLVEDVIFSRWSELNRLNFQGFYTVLLEKNDELITVATVRVHGEKVAEVPLVGTRFKYRRLGMCRILMNELEKKLMELGVERLVLPAVPSVLNTWTTSFGFSKMAELERLNFLDYTFLDFQGTVMCQKLLNKIHSTDLSPLTRTEQNICDAVSGSDNVDFDGNSAISEAFQTDQVEESEIMDQGPAHIAGVDGSNGGSGTGPPGFLTNQQTLECIPFQNGICEECSVEGADHSECENNDGLFKCYKRRRISAC</sequence>
<protein>
    <submittedName>
        <fullName evidence="1">Increased DNA methylation 1</fullName>
    </submittedName>
</protein>
<reference evidence="1 2" key="1">
    <citation type="journal article" date="2022" name="Plant J.">
        <title>Chromosome-level genome of Camellia lanceoleosa provides a valuable resource for understanding genome evolution and self-incompatibility.</title>
        <authorList>
            <person name="Gong W."/>
            <person name="Xiao S."/>
            <person name="Wang L."/>
            <person name="Liao Z."/>
            <person name="Chang Y."/>
            <person name="Mo W."/>
            <person name="Hu G."/>
            <person name="Li W."/>
            <person name="Zhao G."/>
            <person name="Zhu H."/>
            <person name="Hu X."/>
            <person name="Ji K."/>
            <person name="Xiang X."/>
            <person name="Song Q."/>
            <person name="Yuan D."/>
            <person name="Jin S."/>
            <person name="Zhang L."/>
        </authorList>
    </citation>
    <scope>NUCLEOTIDE SEQUENCE [LARGE SCALE GENOMIC DNA]</scope>
    <source>
        <strain evidence="1">SQ_2022a</strain>
    </source>
</reference>
<evidence type="ECO:0000313" key="2">
    <source>
        <dbReference type="Proteomes" id="UP001060215"/>
    </source>
</evidence>
<name>A0ACC0F4C6_9ERIC</name>
<keyword evidence="2" id="KW-1185">Reference proteome</keyword>
<dbReference type="Proteomes" id="UP001060215">
    <property type="component" value="Chromosome 11"/>
</dbReference>
<accession>A0ACC0F4C6</accession>
<comment type="caution">
    <text evidence="1">The sequence shown here is derived from an EMBL/GenBank/DDBJ whole genome shotgun (WGS) entry which is preliminary data.</text>
</comment>